<keyword evidence="3" id="KW-1185">Reference proteome</keyword>
<name>A0A4Y2DSM5_ARAVE</name>
<organism evidence="2 3">
    <name type="scientific">Araneus ventricosus</name>
    <name type="common">Orbweaver spider</name>
    <name type="synonym">Epeira ventricosa</name>
    <dbReference type="NCBI Taxonomy" id="182803"/>
    <lineage>
        <taxon>Eukaryota</taxon>
        <taxon>Metazoa</taxon>
        <taxon>Ecdysozoa</taxon>
        <taxon>Arthropoda</taxon>
        <taxon>Chelicerata</taxon>
        <taxon>Arachnida</taxon>
        <taxon>Araneae</taxon>
        <taxon>Araneomorphae</taxon>
        <taxon>Entelegynae</taxon>
        <taxon>Araneoidea</taxon>
        <taxon>Araneidae</taxon>
        <taxon>Araneus</taxon>
    </lineage>
</organism>
<evidence type="ECO:0000313" key="3">
    <source>
        <dbReference type="Proteomes" id="UP000499080"/>
    </source>
</evidence>
<dbReference type="EMBL" id="BGPR01000407">
    <property type="protein sequence ID" value="GBM18615.1"/>
    <property type="molecule type" value="Genomic_DNA"/>
</dbReference>
<evidence type="ECO:0000313" key="2">
    <source>
        <dbReference type="EMBL" id="GBM18615.1"/>
    </source>
</evidence>
<evidence type="ECO:0000256" key="1">
    <source>
        <dbReference type="SAM" id="MobiDB-lite"/>
    </source>
</evidence>
<comment type="caution">
    <text evidence="2">The sequence shown here is derived from an EMBL/GenBank/DDBJ whole genome shotgun (WGS) entry which is preliminary data.</text>
</comment>
<sequence length="89" mass="10015">MPAEHAQTACAVPDNQRPNRQHARSSNTVYHAESVHMSGSVDYPPETPIASHHASTTIHRRPLIHHPDFVHRLSLLRSHQKIVARAPRP</sequence>
<dbReference type="AlphaFoldDB" id="A0A4Y2DSM5"/>
<reference evidence="2 3" key="1">
    <citation type="journal article" date="2019" name="Sci. Rep.">
        <title>Orb-weaving spider Araneus ventricosus genome elucidates the spidroin gene catalogue.</title>
        <authorList>
            <person name="Kono N."/>
            <person name="Nakamura H."/>
            <person name="Ohtoshi R."/>
            <person name="Moran D.A.P."/>
            <person name="Shinohara A."/>
            <person name="Yoshida Y."/>
            <person name="Fujiwara M."/>
            <person name="Mori M."/>
            <person name="Tomita M."/>
            <person name="Arakawa K."/>
        </authorList>
    </citation>
    <scope>NUCLEOTIDE SEQUENCE [LARGE SCALE GENOMIC DNA]</scope>
</reference>
<gene>
    <name evidence="2" type="ORF">AVEN_110281_1</name>
</gene>
<proteinExistence type="predicted"/>
<protein>
    <submittedName>
        <fullName evidence="2">Uncharacterized protein</fullName>
    </submittedName>
</protein>
<dbReference type="Proteomes" id="UP000499080">
    <property type="component" value="Unassembled WGS sequence"/>
</dbReference>
<accession>A0A4Y2DSM5</accession>
<feature type="region of interest" description="Disordered" evidence="1">
    <location>
        <begin position="1"/>
        <end position="27"/>
    </location>
</feature>